<dbReference type="CDD" id="cd01298">
    <property type="entry name" value="ATZ_TRZ_like"/>
    <property type="match status" value="1"/>
</dbReference>
<accession>A0A1G5S107</accession>
<sequence length="438" mass="47980">MEKKYDLIIRGGMVLNEHLEICKNHSIVIKNNLIVEVAPEEQIDSSEGKEIIEGKDKLWMPGLVDAHTHITQQLLRGKILDELPMIWTRIMLPYENGLTKEMAELSAQLASLEMIKSGTTSFVEAGGRHMEAIAAQILESGLRGALTCSTIDSEVMPSNMTHSAKEAISQNMALYENYHGAGDGQLSVHFSIRSILSCSEDLIRLASEAALEADTKLHMHMNEYPNEVNFSLEHHGKRPFQYLDDLGVLQQNFHAAHCILTSDEEIDMIRERGVSVVHCPFSNSGKGVPQTPRLLQQKVPVALGTDGAAHGGLSLWNEMKIMRSVINAHIGSTQSNPVILPAKSILKMATTGGAAALGMVDRLGTIGKGKVADLISIDLNQPHIMPTNNLAHTLLETVCANDVADMVVNGKVIMRNRKVLTLDEEKIMYMASKAATVD</sequence>
<gene>
    <name evidence="3" type="ORF">SAMN03080599_02083</name>
</gene>
<dbReference type="EMBL" id="FMWL01000010">
    <property type="protein sequence ID" value="SCZ80062.1"/>
    <property type="molecule type" value="Genomic_DNA"/>
</dbReference>
<dbReference type="PANTHER" id="PTHR43794:SF11">
    <property type="entry name" value="AMIDOHYDROLASE-RELATED DOMAIN-CONTAINING PROTEIN"/>
    <property type="match status" value="1"/>
</dbReference>
<evidence type="ECO:0000313" key="3">
    <source>
        <dbReference type="EMBL" id="SCZ80062.1"/>
    </source>
</evidence>
<proteinExistence type="predicted"/>
<name>A0A1G5S107_9FIRM</name>
<dbReference type="GO" id="GO:0016810">
    <property type="term" value="F:hydrolase activity, acting on carbon-nitrogen (but not peptide) bonds"/>
    <property type="evidence" value="ECO:0007669"/>
    <property type="project" value="InterPro"/>
</dbReference>
<dbReference type="Proteomes" id="UP000199208">
    <property type="component" value="Unassembled WGS sequence"/>
</dbReference>
<keyword evidence="4" id="KW-1185">Reference proteome</keyword>
<dbReference type="SUPFAM" id="SSF51338">
    <property type="entry name" value="Composite domain of metallo-dependent hydrolases"/>
    <property type="match status" value="1"/>
</dbReference>
<dbReference type="AlphaFoldDB" id="A0A1G5S107"/>
<dbReference type="InterPro" id="IPR011059">
    <property type="entry name" value="Metal-dep_hydrolase_composite"/>
</dbReference>
<keyword evidence="1" id="KW-0378">Hydrolase</keyword>
<protein>
    <submittedName>
        <fullName evidence="3">5-methylthioadenosine/S-adenosylhomocysteine deaminase</fullName>
    </submittedName>
</protein>
<dbReference type="RefSeq" id="WP_170829400.1">
    <property type="nucleotide sequence ID" value="NZ_FMWL01000010.1"/>
</dbReference>
<dbReference type="Gene3D" id="3.20.20.140">
    <property type="entry name" value="Metal-dependent hydrolases"/>
    <property type="match status" value="1"/>
</dbReference>
<evidence type="ECO:0000256" key="1">
    <source>
        <dbReference type="ARBA" id="ARBA00022801"/>
    </source>
</evidence>
<dbReference type="InterPro" id="IPR006680">
    <property type="entry name" value="Amidohydro-rel"/>
</dbReference>
<dbReference type="InterPro" id="IPR050287">
    <property type="entry name" value="MTA/SAH_deaminase"/>
</dbReference>
<organism evidence="3 4">
    <name type="scientific">Acidaminobacter hydrogenoformans DSM 2784</name>
    <dbReference type="NCBI Taxonomy" id="1120920"/>
    <lineage>
        <taxon>Bacteria</taxon>
        <taxon>Bacillati</taxon>
        <taxon>Bacillota</taxon>
        <taxon>Clostridia</taxon>
        <taxon>Peptostreptococcales</taxon>
        <taxon>Acidaminobacteraceae</taxon>
        <taxon>Acidaminobacter</taxon>
    </lineage>
</organism>
<reference evidence="3 4" key="1">
    <citation type="submission" date="2016-10" db="EMBL/GenBank/DDBJ databases">
        <authorList>
            <person name="de Groot N.N."/>
        </authorList>
    </citation>
    <scope>NUCLEOTIDE SEQUENCE [LARGE SCALE GENOMIC DNA]</scope>
    <source>
        <strain evidence="3 4">DSM 2784</strain>
    </source>
</reference>
<evidence type="ECO:0000313" key="4">
    <source>
        <dbReference type="Proteomes" id="UP000199208"/>
    </source>
</evidence>
<evidence type="ECO:0000259" key="2">
    <source>
        <dbReference type="Pfam" id="PF01979"/>
    </source>
</evidence>
<dbReference type="SUPFAM" id="SSF51556">
    <property type="entry name" value="Metallo-dependent hydrolases"/>
    <property type="match status" value="1"/>
</dbReference>
<dbReference type="PANTHER" id="PTHR43794">
    <property type="entry name" value="AMINOHYDROLASE SSNA-RELATED"/>
    <property type="match status" value="1"/>
</dbReference>
<dbReference type="Pfam" id="PF01979">
    <property type="entry name" value="Amidohydro_1"/>
    <property type="match status" value="1"/>
</dbReference>
<feature type="domain" description="Amidohydrolase-related" evidence="2">
    <location>
        <begin position="60"/>
        <end position="412"/>
    </location>
</feature>
<dbReference type="Gene3D" id="2.30.40.10">
    <property type="entry name" value="Urease, subunit C, domain 1"/>
    <property type="match status" value="1"/>
</dbReference>
<dbReference type="InterPro" id="IPR032466">
    <property type="entry name" value="Metal_Hydrolase"/>
</dbReference>
<dbReference type="STRING" id="1120920.SAMN03080599_02083"/>